<protein>
    <recommendedName>
        <fullName evidence="5">Branched-chain amino acid ATP-binding cassette transporter C-terminal domain-containing protein</fullName>
    </recommendedName>
</protein>
<evidence type="ECO:0008006" key="5">
    <source>
        <dbReference type="Google" id="ProtNLM"/>
    </source>
</evidence>
<keyword evidence="3" id="KW-0029">Amino-acid transport</keyword>
<evidence type="ECO:0000256" key="3">
    <source>
        <dbReference type="ARBA" id="ARBA00022970"/>
    </source>
</evidence>
<accession>X0YTW6</accession>
<proteinExistence type="inferred from homology"/>
<dbReference type="EMBL" id="BART01007560">
    <property type="protein sequence ID" value="GAG59690.1"/>
    <property type="molecule type" value="Genomic_DNA"/>
</dbReference>
<evidence type="ECO:0000313" key="4">
    <source>
        <dbReference type="EMBL" id="GAG59690.1"/>
    </source>
</evidence>
<dbReference type="AlphaFoldDB" id="X0YTW6"/>
<keyword evidence="2" id="KW-0813">Transport</keyword>
<gene>
    <name evidence="4" type="ORF">S01H4_17182</name>
</gene>
<dbReference type="PANTHER" id="PTHR43820">
    <property type="entry name" value="HIGH-AFFINITY BRANCHED-CHAIN AMINO ACID TRANSPORT ATP-BINDING PROTEIN LIVF"/>
    <property type="match status" value="1"/>
</dbReference>
<evidence type="ECO:0000256" key="1">
    <source>
        <dbReference type="ARBA" id="ARBA00005417"/>
    </source>
</evidence>
<name>X0YTW6_9ZZZZ</name>
<dbReference type="PANTHER" id="PTHR43820:SF4">
    <property type="entry name" value="HIGH-AFFINITY BRANCHED-CHAIN AMINO ACID TRANSPORT ATP-BINDING PROTEIN LIVF"/>
    <property type="match status" value="1"/>
</dbReference>
<dbReference type="InterPro" id="IPR052156">
    <property type="entry name" value="BCAA_Transport_ATP-bd_LivF"/>
</dbReference>
<evidence type="ECO:0000256" key="2">
    <source>
        <dbReference type="ARBA" id="ARBA00022448"/>
    </source>
</evidence>
<dbReference type="GO" id="GO:0015807">
    <property type="term" value="P:L-amino acid transport"/>
    <property type="evidence" value="ECO:0007669"/>
    <property type="project" value="TreeGrafter"/>
</dbReference>
<reference evidence="4" key="1">
    <citation type="journal article" date="2014" name="Front. Microbiol.">
        <title>High frequency of phylogenetically diverse reductive dehalogenase-homologous genes in deep subseafloor sedimentary metagenomes.</title>
        <authorList>
            <person name="Kawai M."/>
            <person name="Futagami T."/>
            <person name="Toyoda A."/>
            <person name="Takaki Y."/>
            <person name="Nishi S."/>
            <person name="Hori S."/>
            <person name="Arai W."/>
            <person name="Tsubouchi T."/>
            <person name="Morono Y."/>
            <person name="Uchiyama I."/>
            <person name="Ito T."/>
            <person name="Fujiyama A."/>
            <person name="Inagaki F."/>
            <person name="Takami H."/>
        </authorList>
    </citation>
    <scope>NUCLEOTIDE SEQUENCE</scope>
    <source>
        <strain evidence="4">Expedition CK06-06</strain>
    </source>
</reference>
<feature type="non-terminal residue" evidence="4">
    <location>
        <position position="1"/>
    </location>
</feature>
<comment type="caution">
    <text evidence="4">The sequence shown here is derived from an EMBL/GenBank/DDBJ whole genome shotgun (WGS) entry which is preliminary data.</text>
</comment>
<comment type="similarity">
    <text evidence="1">Belongs to the ABC transporter superfamily.</text>
</comment>
<sequence>LKKDSGITILITEQFARPILPFIDRGYVIENGMLALSGTGTELMDNPEVKAAYFGI</sequence>
<dbReference type="GO" id="GO:0015658">
    <property type="term" value="F:branched-chain amino acid transmembrane transporter activity"/>
    <property type="evidence" value="ECO:0007669"/>
    <property type="project" value="TreeGrafter"/>
</dbReference>
<organism evidence="4">
    <name type="scientific">marine sediment metagenome</name>
    <dbReference type="NCBI Taxonomy" id="412755"/>
    <lineage>
        <taxon>unclassified sequences</taxon>
        <taxon>metagenomes</taxon>
        <taxon>ecological metagenomes</taxon>
    </lineage>
</organism>